<protein>
    <submittedName>
        <fullName evidence="1">Uncharacterized protein</fullName>
    </submittedName>
</protein>
<dbReference type="Proteomes" id="UP000764045">
    <property type="component" value="Unassembled WGS sequence"/>
</dbReference>
<reference evidence="1 2" key="1">
    <citation type="journal article" date="2021" name="Sci. Rep.">
        <title>The distribution of antibiotic resistance genes in chicken gut microbiota commensals.</title>
        <authorList>
            <person name="Juricova H."/>
            <person name="Matiasovicova J."/>
            <person name="Kubasova T."/>
            <person name="Cejkova D."/>
            <person name="Rychlik I."/>
        </authorList>
    </citation>
    <scope>NUCLEOTIDE SEQUENCE [LARGE SCALE GENOMIC DNA]</scope>
    <source>
        <strain evidence="1 2">An819</strain>
    </source>
</reference>
<organism evidence="1 2">
    <name type="scientific">Marseilla massiliensis</name>
    <dbReference type="NCBI Taxonomy" id="1841864"/>
    <lineage>
        <taxon>Bacteria</taxon>
        <taxon>Pseudomonadati</taxon>
        <taxon>Bacteroidota</taxon>
        <taxon>Bacteroidia</taxon>
        <taxon>Bacteroidales</taxon>
        <taxon>Prevotellaceae</taxon>
        <taxon>Marseilla</taxon>
    </lineage>
</organism>
<comment type="caution">
    <text evidence="1">The sequence shown here is derived from an EMBL/GenBank/DDBJ whole genome shotgun (WGS) entry which is preliminary data.</text>
</comment>
<dbReference type="EMBL" id="JACJJL010000039">
    <property type="protein sequence ID" value="MBM6663008.1"/>
    <property type="molecule type" value="Genomic_DNA"/>
</dbReference>
<sequence length="95" mass="11221">MNKKFDNLKETKEYRLAMQVENALNDYGFDYATFAASIPLMHPTLQQKLYKLLKECLVVIADDKRRYDDRNRASHEEAKDIVAYLEENGHYIPHI</sequence>
<evidence type="ECO:0000313" key="2">
    <source>
        <dbReference type="Proteomes" id="UP000764045"/>
    </source>
</evidence>
<name>A0A939B4A8_9BACT</name>
<keyword evidence="2" id="KW-1185">Reference proteome</keyword>
<dbReference type="AlphaFoldDB" id="A0A939B4A8"/>
<evidence type="ECO:0000313" key="1">
    <source>
        <dbReference type="EMBL" id="MBM6663008.1"/>
    </source>
</evidence>
<proteinExistence type="predicted"/>
<dbReference type="RefSeq" id="WP_018667469.1">
    <property type="nucleotide sequence ID" value="NZ_JACJJG010000001.1"/>
</dbReference>
<gene>
    <name evidence="1" type="ORF">H6B30_14870</name>
</gene>
<accession>A0A939B4A8</accession>